<keyword evidence="4" id="KW-0812">Transmembrane</keyword>
<gene>
    <name evidence="6" type="ORF">CCON33237_0406</name>
</gene>
<dbReference type="GO" id="GO:0006654">
    <property type="term" value="P:phosphatidic acid biosynthetic process"/>
    <property type="evidence" value="ECO:0007669"/>
    <property type="project" value="TreeGrafter"/>
</dbReference>
<dbReference type="PANTHER" id="PTHR10434">
    <property type="entry name" value="1-ACYL-SN-GLYCEROL-3-PHOSPHATE ACYLTRANSFERASE"/>
    <property type="match status" value="1"/>
</dbReference>
<reference evidence="7" key="1">
    <citation type="submission" date="2015-08" db="EMBL/GenBank/DDBJ databases">
        <title>Comparative genomics of the Campylobacter concisus group.</title>
        <authorList>
            <person name="Miller W.G."/>
            <person name="Yee E."/>
            <person name="Chapman M.H."/>
            <person name="Huynh S."/>
            <person name="Bono J.L."/>
            <person name="On S.L.W."/>
            <person name="St Leger J."/>
            <person name="Foster G."/>
            <person name="Parker C.T."/>
        </authorList>
    </citation>
    <scope>NUCLEOTIDE SEQUENCE [LARGE SCALE GENOMIC DNA]</scope>
    <source>
        <strain evidence="7">ATCC 33237</strain>
    </source>
</reference>
<keyword evidence="4" id="KW-0472">Membrane</keyword>
<name>A0A0M5MFU7_9BACT</name>
<protein>
    <submittedName>
        <fullName evidence="6">Lysophospholipid acyltransferase</fullName>
    </submittedName>
</protein>
<evidence type="ECO:0000313" key="7">
    <source>
        <dbReference type="Proteomes" id="UP000066049"/>
    </source>
</evidence>
<evidence type="ECO:0000256" key="3">
    <source>
        <dbReference type="ARBA" id="ARBA00023315"/>
    </source>
</evidence>
<dbReference type="KEGG" id="ccoc:CCON33237_0406"/>
<dbReference type="AlphaFoldDB" id="A0A0M5MFU7"/>
<evidence type="ECO:0000256" key="4">
    <source>
        <dbReference type="SAM" id="Phobius"/>
    </source>
</evidence>
<evidence type="ECO:0000256" key="1">
    <source>
        <dbReference type="ARBA" id="ARBA00005189"/>
    </source>
</evidence>
<comment type="pathway">
    <text evidence="1">Lipid metabolism.</text>
</comment>
<evidence type="ECO:0000256" key="2">
    <source>
        <dbReference type="ARBA" id="ARBA00022679"/>
    </source>
</evidence>
<keyword evidence="4" id="KW-1133">Transmembrane helix</keyword>
<dbReference type="PATRIC" id="fig|199.248.peg.430"/>
<evidence type="ECO:0000313" key="6">
    <source>
        <dbReference type="EMBL" id="ALF47113.1"/>
    </source>
</evidence>
<dbReference type="CDD" id="cd07989">
    <property type="entry name" value="LPLAT_AGPAT-like"/>
    <property type="match status" value="1"/>
</dbReference>
<feature type="transmembrane region" description="Helical" evidence="4">
    <location>
        <begin position="12"/>
        <end position="34"/>
    </location>
</feature>
<dbReference type="Proteomes" id="UP000066049">
    <property type="component" value="Chromosome"/>
</dbReference>
<dbReference type="SMART" id="SM00563">
    <property type="entry name" value="PlsC"/>
    <property type="match status" value="1"/>
</dbReference>
<sequence>MSLKILRAGFLFSLFAIICISGDLLLVPVVLLGLNKFKFIQNLCRDLVRISWGFFIKVTRICGCLDYKFELSELNGGSNLVIANHPSLLDVVFLVSKFKRINCIVKGELSKNIFLFAAIRACNYIPNTNNEEFLQKSVDVLKSGENLLIFPEGTRTKDEIIFHKAAAYIGVKGAKNIVCIGINMHPRSLRKNEPWYKTPDEKIKYHFKEMKNFDVDMFLKDRPSPVRARALHEEISKIYKEEFGERAS</sequence>
<dbReference type="InterPro" id="IPR002123">
    <property type="entry name" value="Plipid/glycerol_acylTrfase"/>
</dbReference>
<feature type="domain" description="Phospholipid/glycerol acyltransferase" evidence="5">
    <location>
        <begin position="79"/>
        <end position="185"/>
    </location>
</feature>
<organism evidence="6 7">
    <name type="scientific">Campylobacter concisus</name>
    <dbReference type="NCBI Taxonomy" id="199"/>
    <lineage>
        <taxon>Bacteria</taxon>
        <taxon>Pseudomonadati</taxon>
        <taxon>Campylobacterota</taxon>
        <taxon>Epsilonproteobacteria</taxon>
        <taxon>Campylobacterales</taxon>
        <taxon>Campylobacteraceae</taxon>
        <taxon>Campylobacter</taxon>
    </lineage>
</organism>
<dbReference type="Pfam" id="PF01553">
    <property type="entry name" value="Acyltransferase"/>
    <property type="match status" value="1"/>
</dbReference>
<dbReference type="GO" id="GO:0003841">
    <property type="term" value="F:1-acylglycerol-3-phosphate O-acyltransferase activity"/>
    <property type="evidence" value="ECO:0007669"/>
    <property type="project" value="TreeGrafter"/>
</dbReference>
<dbReference type="SUPFAM" id="SSF69593">
    <property type="entry name" value="Glycerol-3-phosphate (1)-acyltransferase"/>
    <property type="match status" value="1"/>
</dbReference>
<keyword evidence="3 6" id="KW-0012">Acyltransferase</keyword>
<proteinExistence type="predicted"/>
<keyword evidence="2 6" id="KW-0808">Transferase</keyword>
<dbReference type="EMBL" id="CP012541">
    <property type="protein sequence ID" value="ALF47113.1"/>
    <property type="molecule type" value="Genomic_DNA"/>
</dbReference>
<evidence type="ECO:0000259" key="5">
    <source>
        <dbReference type="SMART" id="SM00563"/>
    </source>
</evidence>
<dbReference type="PANTHER" id="PTHR10434:SF66">
    <property type="entry name" value="PHOSPHOLIPID_GLYCEROL ACYLTRANSFERASE DOMAIN-CONTAINING PROTEIN"/>
    <property type="match status" value="1"/>
</dbReference>
<accession>A0A0M5MFU7</accession>